<organism evidence="2 3">
    <name type="scientific">Corticicoccus populi</name>
    <dbReference type="NCBI Taxonomy" id="1812821"/>
    <lineage>
        <taxon>Bacteria</taxon>
        <taxon>Bacillati</taxon>
        <taxon>Bacillota</taxon>
        <taxon>Bacilli</taxon>
        <taxon>Bacillales</taxon>
        <taxon>Staphylococcaceae</taxon>
        <taxon>Corticicoccus</taxon>
    </lineage>
</organism>
<evidence type="ECO:0000313" key="2">
    <source>
        <dbReference type="EMBL" id="MFD2830334.1"/>
    </source>
</evidence>
<dbReference type="Pfam" id="PF00583">
    <property type="entry name" value="Acetyltransf_1"/>
    <property type="match status" value="1"/>
</dbReference>
<keyword evidence="3" id="KW-1185">Reference proteome</keyword>
<dbReference type="EMBL" id="JBHUOQ010000001">
    <property type="protein sequence ID" value="MFD2830334.1"/>
    <property type="molecule type" value="Genomic_DNA"/>
</dbReference>
<keyword evidence="2" id="KW-0012">Acyltransferase</keyword>
<gene>
    <name evidence="2" type="ORF">ACFSX4_07600</name>
</gene>
<dbReference type="PANTHER" id="PTHR43617:SF22">
    <property type="entry name" value="L-AMINO ACID N-ACETYLTRANSFERASE AAAT"/>
    <property type="match status" value="1"/>
</dbReference>
<dbReference type="InterPro" id="IPR000182">
    <property type="entry name" value="GNAT_dom"/>
</dbReference>
<dbReference type="CDD" id="cd04301">
    <property type="entry name" value="NAT_SF"/>
    <property type="match status" value="1"/>
</dbReference>
<comment type="caution">
    <text evidence="2">The sequence shown here is derived from an EMBL/GenBank/DDBJ whole genome shotgun (WGS) entry which is preliminary data.</text>
</comment>
<reference evidence="3" key="1">
    <citation type="journal article" date="2019" name="Int. J. Syst. Evol. Microbiol.">
        <title>The Global Catalogue of Microorganisms (GCM) 10K type strain sequencing project: providing services to taxonomists for standard genome sequencing and annotation.</title>
        <authorList>
            <consortium name="The Broad Institute Genomics Platform"/>
            <consortium name="The Broad Institute Genome Sequencing Center for Infectious Disease"/>
            <person name="Wu L."/>
            <person name="Ma J."/>
        </authorList>
    </citation>
    <scope>NUCLEOTIDE SEQUENCE [LARGE SCALE GENOMIC DNA]</scope>
    <source>
        <strain evidence="3">KCTC 33575</strain>
    </source>
</reference>
<dbReference type="RefSeq" id="WP_377773165.1">
    <property type="nucleotide sequence ID" value="NZ_JBHUOQ010000001.1"/>
</dbReference>
<dbReference type="PROSITE" id="PS51186">
    <property type="entry name" value="GNAT"/>
    <property type="match status" value="1"/>
</dbReference>
<dbReference type="EC" id="2.3.-.-" evidence="2"/>
<dbReference type="InterPro" id="IPR050276">
    <property type="entry name" value="MshD_Acetyltransferase"/>
</dbReference>
<evidence type="ECO:0000313" key="3">
    <source>
        <dbReference type="Proteomes" id="UP001597519"/>
    </source>
</evidence>
<sequence length="171" mass="19636">MTLRQAGISDLKKVLEITEKVVPIMRAAGNTQWSERYPNEERFLEDINNGTLFVYEEQEIKGFVVIDNNHAEAYEEIEWTLPGNDTMAMHRMAVDPDSQGQGIASKIFQSADNIIKTAGYSGIHTDTSLENKVMQNIFRKNGFHFKGKLHLDDNQDDWYVAYEKLLYDTGR</sequence>
<accession>A0ABW5WY87</accession>
<dbReference type="InterPro" id="IPR016181">
    <property type="entry name" value="Acyl_CoA_acyltransferase"/>
</dbReference>
<keyword evidence="2" id="KW-0808">Transferase</keyword>
<dbReference type="GO" id="GO:0016746">
    <property type="term" value="F:acyltransferase activity"/>
    <property type="evidence" value="ECO:0007669"/>
    <property type="project" value="UniProtKB-KW"/>
</dbReference>
<feature type="domain" description="N-acetyltransferase" evidence="1">
    <location>
        <begin position="1"/>
        <end position="167"/>
    </location>
</feature>
<dbReference type="PANTHER" id="PTHR43617">
    <property type="entry name" value="L-AMINO ACID N-ACETYLTRANSFERASE"/>
    <property type="match status" value="1"/>
</dbReference>
<evidence type="ECO:0000259" key="1">
    <source>
        <dbReference type="PROSITE" id="PS51186"/>
    </source>
</evidence>
<name>A0ABW5WY87_9STAP</name>
<dbReference type="Proteomes" id="UP001597519">
    <property type="component" value="Unassembled WGS sequence"/>
</dbReference>
<dbReference type="Gene3D" id="3.40.630.30">
    <property type="match status" value="1"/>
</dbReference>
<dbReference type="SUPFAM" id="SSF55729">
    <property type="entry name" value="Acyl-CoA N-acyltransferases (Nat)"/>
    <property type="match status" value="1"/>
</dbReference>
<proteinExistence type="predicted"/>
<protein>
    <submittedName>
        <fullName evidence="2">GNAT family N-acetyltransferase</fullName>
        <ecNumber evidence="2">2.3.-.-</ecNumber>
    </submittedName>
</protein>